<dbReference type="EC" id="6.3.5.7" evidence="7"/>
<feature type="active site" description="Acyl-ester intermediate" evidence="7">
    <location>
        <position position="153"/>
    </location>
</feature>
<dbReference type="GO" id="GO:0030956">
    <property type="term" value="C:glutamyl-tRNA(Gln) amidotransferase complex"/>
    <property type="evidence" value="ECO:0007669"/>
    <property type="project" value="UniProtKB-UniRule"/>
</dbReference>
<gene>
    <name evidence="7" type="primary">HER2</name>
    <name evidence="9" type="ORF">HG535_0E00540</name>
</gene>
<comment type="subunit">
    <text evidence="7">Subunit of the heterotrimeric GatFAB amidotransferase (AdT) complex, composed of A, B and F subunits.</text>
</comment>
<keyword evidence="10" id="KW-1185">Reference proteome</keyword>
<feature type="domain" description="Amidase" evidence="8">
    <location>
        <begin position="12"/>
        <end position="453"/>
    </location>
</feature>
<comment type="function">
    <text evidence="7">Allows the formation of correctly charged Gln-tRNA(Gln) through the transamidation of misacylated Glu-tRNA(Gln) in the mitochondria. The reaction takes place in the presence of glutamine and ATP through an activated gamma-phospho-Glu-tRNA(Gln).</text>
</comment>
<dbReference type="InterPro" id="IPR004412">
    <property type="entry name" value="GatA"/>
</dbReference>
<dbReference type="Pfam" id="PF01425">
    <property type="entry name" value="Amidase"/>
    <property type="match status" value="1"/>
</dbReference>
<dbReference type="EMBL" id="CP058608">
    <property type="protein sequence ID" value="QLG72970.1"/>
    <property type="molecule type" value="Genomic_DNA"/>
</dbReference>
<feature type="active site" description="Charge relay system" evidence="7">
    <location>
        <position position="129"/>
    </location>
</feature>
<keyword evidence="7" id="KW-0496">Mitochondrion</keyword>
<evidence type="ECO:0000256" key="3">
    <source>
        <dbReference type="ARBA" id="ARBA00022741"/>
    </source>
</evidence>
<dbReference type="Proteomes" id="UP000509704">
    <property type="component" value="Chromosome 5"/>
</dbReference>
<dbReference type="GO" id="GO:0005739">
    <property type="term" value="C:mitochondrion"/>
    <property type="evidence" value="ECO:0007669"/>
    <property type="project" value="UniProtKB-SubCell"/>
</dbReference>
<dbReference type="AlphaFoldDB" id="A0A7H9B2W7"/>
<keyword evidence="5 7" id="KW-0648">Protein biosynthesis</keyword>
<evidence type="ECO:0000256" key="2">
    <source>
        <dbReference type="ARBA" id="ARBA00022598"/>
    </source>
</evidence>
<evidence type="ECO:0000256" key="6">
    <source>
        <dbReference type="ARBA" id="ARBA00047407"/>
    </source>
</evidence>
<dbReference type="PROSITE" id="PS00571">
    <property type="entry name" value="AMIDASES"/>
    <property type="match status" value="1"/>
</dbReference>
<protein>
    <recommendedName>
        <fullName evidence="7">Glutamyl-tRNA(Gln) amidotransferase subunit A, mitochondrial</fullName>
        <shortName evidence="7">Glu-AdT subunit A</shortName>
        <ecNumber evidence="7">6.3.5.7</ecNumber>
    </recommendedName>
</protein>
<accession>A0A7H9B2W7</accession>
<dbReference type="HAMAP" id="MF_00120">
    <property type="entry name" value="GatA"/>
    <property type="match status" value="1"/>
</dbReference>
<comment type="similarity">
    <text evidence="1 7">Belongs to the amidase family. GatA subfamily.</text>
</comment>
<dbReference type="GO" id="GO:0005524">
    <property type="term" value="F:ATP binding"/>
    <property type="evidence" value="ECO:0007669"/>
    <property type="project" value="UniProtKB-KW"/>
</dbReference>
<reference evidence="9 10" key="1">
    <citation type="submission" date="2020-07" db="EMBL/GenBank/DDBJ databases">
        <title>The yeast mating-type switching endonuclease HO is a domesticated member of an unorthodox homing genetic element family.</title>
        <authorList>
            <person name="Coughlan A.Y."/>
            <person name="Lombardi L."/>
            <person name="Braun-Galleani S."/>
            <person name="Martos A.R."/>
            <person name="Galeote V."/>
            <person name="Bigey F."/>
            <person name="Dequin S."/>
            <person name="Byrne K.P."/>
            <person name="Wolfe K.H."/>
        </authorList>
    </citation>
    <scope>NUCLEOTIDE SEQUENCE [LARGE SCALE GENOMIC DNA]</scope>
    <source>
        <strain evidence="9 10">NRRL Y-6702</strain>
    </source>
</reference>
<dbReference type="InterPro" id="IPR023631">
    <property type="entry name" value="Amidase_dom"/>
</dbReference>
<dbReference type="PANTHER" id="PTHR11895:SF7">
    <property type="entry name" value="GLUTAMYL-TRNA(GLN) AMIDOTRANSFERASE SUBUNIT A, MITOCHONDRIAL"/>
    <property type="match status" value="1"/>
</dbReference>
<evidence type="ECO:0000256" key="4">
    <source>
        <dbReference type="ARBA" id="ARBA00022840"/>
    </source>
</evidence>
<evidence type="ECO:0000259" key="8">
    <source>
        <dbReference type="Pfam" id="PF01425"/>
    </source>
</evidence>
<dbReference type="InterPro" id="IPR036928">
    <property type="entry name" value="AS_sf"/>
</dbReference>
<keyword evidence="3 7" id="KW-0547">Nucleotide-binding</keyword>
<feature type="active site" description="Charge relay system" evidence="7">
    <location>
        <position position="52"/>
    </location>
</feature>
<dbReference type="OrthoDB" id="421993at2759"/>
<dbReference type="GO" id="GO:0050567">
    <property type="term" value="F:glutaminyl-tRNA synthase (glutamine-hydrolyzing) activity"/>
    <property type="evidence" value="ECO:0007669"/>
    <property type="project" value="UniProtKB-UniRule"/>
</dbReference>
<comment type="catalytic activity">
    <reaction evidence="6 7">
        <text>L-glutamyl-tRNA(Gln) + L-glutamine + ATP + H2O = L-glutaminyl-tRNA(Gln) + L-glutamate + ADP + phosphate + H(+)</text>
        <dbReference type="Rhea" id="RHEA:17521"/>
        <dbReference type="Rhea" id="RHEA-COMP:9681"/>
        <dbReference type="Rhea" id="RHEA-COMP:9684"/>
        <dbReference type="ChEBI" id="CHEBI:15377"/>
        <dbReference type="ChEBI" id="CHEBI:15378"/>
        <dbReference type="ChEBI" id="CHEBI:29985"/>
        <dbReference type="ChEBI" id="CHEBI:30616"/>
        <dbReference type="ChEBI" id="CHEBI:43474"/>
        <dbReference type="ChEBI" id="CHEBI:58359"/>
        <dbReference type="ChEBI" id="CHEBI:78520"/>
        <dbReference type="ChEBI" id="CHEBI:78521"/>
        <dbReference type="ChEBI" id="CHEBI:456216"/>
        <dbReference type="EC" id="6.3.5.7"/>
    </reaction>
</comment>
<evidence type="ECO:0000256" key="1">
    <source>
        <dbReference type="ARBA" id="ARBA00008069"/>
    </source>
</evidence>
<organism evidence="9 10">
    <name type="scientific">Zygotorulaspora mrakii</name>
    <name type="common">Zygosaccharomyces mrakii</name>
    <dbReference type="NCBI Taxonomy" id="42260"/>
    <lineage>
        <taxon>Eukaryota</taxon>
        <taxon>Fungi</taxon>
        <taxon>Dikarya</taxon>
        <taxon>Ascomycota</taxon>
        <taxon>Saccharomycotina</taxon>
        <taxon>Saccharomycetes</taxon>
        <taxon>Saccharomycetales</taxon>
        <taxon>Saccharomycetaceae</taxon>
        <taxon>Zygotorulaspora</taxon>
    </lineage>
</organism>
<dbReference type="Gene3D" id="3.90.1300.10">
    <property type="entry name" value="Amidase signature (AS) domain"/>
    <property type="match status" value="1"/>
</dbReference>
<evidence type="ECO:0000313" key="9">
    <source>
        <dbReference type="EMBL" id="QLG72970.1"/>
    </source>
</evidence>
<dbReference type="InterPro" id="IPR020556">
    <property type="entry name" value="Amidase_CS"/>
</dbReference>
<dbReference type="NCBIfam" id="TIGR00132">
    <property type="entry name" value="gatA"/>
    <property type="match status" value="1"/>
</dbReference>
<dbReference type="InterPro" id="IPR000120">
    <property type="entry name" value="Amidase"/>
</dbReference>
<evidence type="ECO:0000256" key="7">
    <source>
        <dbReference type="HAMAP-Rule" id="MF_03150"/>
    </source>
</evidence>
<dbReference type="SUPFAM" id="SSF75304">
    <property type="entry name" value="Amidase signature (AS) enzymes"/>
    <property type="match status" value="1"/>
</dbReference>
<comment type="subcellular location">
    <subcellularLocation>
        <location evidence="7">Mitochondrion</location>
    </subcellularLocation>
</comment>
<evidence type="ECO:0000256" key="5">
    <source>
        <dbReference type="ARBA" id="ARBA00022917"/>
    </source>
</evidence>
<name>A0A7H9B2W7_ZYGMR</name>
<sequence length="464" mass="51312">MSLRSAITRIRSIPELQKKYNIFITLDRDAEQKLQDKEQKDQLLSYLVAGIKDNIVTKDMRTTCGSEILNDYVSPYDATCIKMLRDSGSIIIGKTNMDEFGMGSGGLHSYFKPVINPLFDDQKKVAGGSSSGSAAAVAAGAVDFALGTDTGGSVRLPAAYTSILGFKPSYGRISRHGVIAYAQSLDCVGILAKEYYILKKVFSVLDKHDDKDPTSLSKELREKASQRTKKNKTFRIGIPQEFIQNSIPSEMRTTYLNFVEKLMSKGHEVFPVTIPSAKDSLPIYYTLTPAEAASNLSRYDGIRYGERDEKRDIQDGTLFAPTRSKFGTEVQNRIILGNYNLCSAAFKDHYVKAQKLRVKLINDFDAVFRLPNLLFGSKGNENGVDFILSLTATNYPPTIDSFHKADLVSPTNEYLNDVFTMPMSLAGLPTLSLPPLKNVPIGVQLTGQYADDISVIDFCSSLED</sequence>
<dbReference type="GO" id="GO:0032543">
    <property type="term" value="P:mitochondrial translation"/>
    <property type="evidence" value="ECO:0007669"/>
    <property type="project" value="UniProtKB-UniRule"/>
</dbReference>
<keyword evidence="4 7" id="KW-0067">ATP-binding</keyword>
<proteinExistence type="inferred from homology"/>
<evidence type="ECO:0000313" key="10">
    <source>
        <dbReference type="Proteomes" id="UP000509704"/>
    </source>
</evidence>
<dbReference type="GO" id="GO:0070681">
    <property type="term" value="P:glutaminyl-tRNAGln biosynthesis via transamidation"/>
    <property type="evidence" value="ECO:0007669"/>
    <property type="project" value="UniProtKB-UniRule"/>
</dbReference>
<keyword evidence="2 7" id="KW-0436">Ligase</keyword>
<dbReference type="PANTHER" id="PTHR11895">
    <property type="entry name" value="TRANSAMIDASE"/>
    <property type="match status" value="1"/>
</dbReference>